<dbReference type="EMBL" id="VHLL01000004">
    <property type="protein sequence ID" value="MCT8337593.1"/>
    <property type="molecule type" value="Genomic_DNA"/>
</dbReference>
<evidence type="ECO:0000313" key="3">
    <source>
        <dbReference type="Proteomes" id="UP001065682"/>
    </source>
</evidence>
<dbReference type="AlphaFoldDB" id="A0A9E4ZKW8"/>
<dbReference type="PANTHER" id="PTHR42188">
    <property type="entry name" value="23S RRNA-SPECIFIC ENDONUCLEASE VAPC20"/>
    <property type="match status" value="1"/>
</dbReference>
<organism evidence="2 3">
    <name type="scientific">Methanoculleus formosensis</name>
    <dbReference type="NCBI Taxonomy" id="2590886"/>
    <lineage>
        <taxon>Archaea</taxon>
        <taxon>Methanobacteriati</taxon>
        <taxon>Methanobacteriota</taxon>
        <taxon>Stenosarchaea group</taxon>
        <taxon>Methanomicrobia</taxon>
        <taxon>Methanomicrobiales</taxon>
        <taxon>Methanomicrobiaceae</taxon>
        <taxon>Methanoculleus</taxon>
    </lineage>
</organism>
<reference evidence="2" key="1">
    <citation type="submission" date="2019-06" db="EMBL/GenBank/DDBJ databases">
        <title>Methanoculleus strain from Tamsui River, Taipei, Taiwan.</title>
        <authorList>
            <person name="You Y.-T."/>
            <person name="Chen S.-C."/>
            <person name="Lai S.-J."/>
            <person name="Lee Y.-C."/>
            <person name="Lai M.-C."/>
        </authorList>
    </citation>
    <scope>NUCLEOTIDE SEQUENCE</scope>
    <source>
        <strain evidence="2">Afa-1</strain>
    </source>
</reference>
<name>A0A9E4ZKW8_9EURY</name>
<keyword evidence="3" id="KW-1185">Reference proteome</keyword>
<dbReference type="SUPFAM" id="SSF88723">
    <property type="entry name" value="PIN domain-like"/>
    <property type="match status" value="1"/>
</dbReference>
<evidence type="ECO:0000313" key="2">
    <source>
        <dbReference type="EMBL" id="MCT8337593.1"/>
    </source>
</evidence>
<dbReference type="PANTHER" id="PTHR42188:SF1">
    <property type="entry name" value="23S RRNA-SPECIFIC ENDONUCLEASE VAPC20"/>
    <property type="match status" value="1"/>
</dbReference>
<dbReference type="GO" id="GO:0004521">
    <property type="term" value="F:RNA endonuclease activity"/>
    <property type="evidence" value="ECO:0007669"/>
    <property type="project" value="InterPro"/>
</dbReference>
<dbReference type="InterPro" id="IPR002716">
    <property type="entry name" value="PIN_dom"/>
</dbReference>
<accession>A0A9E4ZKW8</accession>
<protein>
    <submittedName>
        <fullName evidence="2">Type II toxin-antitoxin system VapC family toxin</fullName>
    </submittedName>
</protein>
<gene>
    <name evidence="2" type="ORF">FKB36_08875</name>
</gene>
<dbReference type="InterPro" id="IPR029060">
    <property type="entry name" value="PIN-like_dom_sf"/>
</dbReference>
<dbReference type="Gene3D" id="3.40.50.1010">
    <property type="entry name" value="5'-nuclease"/>
    <property type="match status" value="1"/>
</dbReference>
<proteinExistence type="predicted"/>
<dbReference type="InterPro" id="IPR039018">
    <property type="entry name" value="VapC20-like"/>
</dbReference>
<sequence>MSATSQRSTITTCTERRSGIPMGNDRCFVDTGCWIALLNKRDNLHKTADTIYKRRMESGSSLVTTSSVLTETFNALANPAFKPSVIAFRRRLESSPRVEIVFVDPVLWSRGWNIYEQRLDKAWSLTDCISLAVMKEREISDALTADHHFVQAGYHALLAEDRR</sequence>
<dbReference type="Proteomes" id="UP001065682">
    <property type="component" value="Unassembled WGS sequence"/>
</dbReference>
<dbReference type="Pfam" id="PF01850">
    <property type="entry name" value="PIN"/>
    <property type="match status" value="1"/>
</dbReference>
<feature type="domain" description="PIN" evidence="1">
    <location>
        <begin position="28"/>
        <end position="151"/>
    </location>
</feature>
<comment type="caution">
    <text evidence="2">The sequence shown here is derived from an EMBL/GenBank/DDBJ whole genome shotgun (WGS) entry which is preliminary data.</text>
</comment>
<evidence type="ECO:0000259" key="1">
    <source>
        <dbReference type="Pfam" id="PF01850"/>
    </source>
</evidence>
<dbReference type="GO" id="GO:0016075">
    <property type="term" value="P:rRNA catabolic process"/>
    <property type="evidence" value="ECO:0007669"/>
    <property type="project" value="TreeGrafter"/>
</dbReference>